<organism evidence="1 2">
    <name type="scientific">Parelaphostrongylus tenuis</name>
    <name type="common">Meningeal worm</name>
    <dbReference type="NCBI Taxonomy" id="148309"/>
    <lineage>
        <taxon>Eukaryota</taxon>
        <taxon>Metazoa</taxon>
        <taxon>Ecdysozoa</taxon>
        <taxon>Nematoda</taxon>
        <taxon>Chromadorea</taxon>
        <taxon>Rhabditida</taxon>
        <taxon>Rhabditina</taxon>
        <taxon>Rhabditomorpha</taxon>
        <taxon>Strongyloidea</taxon>
        <taxon>Metastrongylidae</taxon>
        <taxon>Parelaphostrongylus</taxon>
    </lineage>
</organism>
<accession>A0AAD5N9V1</accession>
<keyword evidence="2" id="KW-1185">Reference proteome</keyword>
<gene>
    <name evidence="1" type="ORF">KIN20_023145</name>
</gene>
<evidence type="ECO:0000313" key="1">
    <source>
        <dbReference type="EMBL" id="KAJ1363304.1"/>
    </source>
</evidence>
<sequence length="57" mass="6690">MTAFLSAGGIYTLQNNDIKEDKRLMITKRYHSKSKKKLISIVRSLRQVQRNNQIEKP</sequence>
<protein>
    <submittedName>
        <fullName evidence="1">Uncharacterized protein</fullName>
    </submittedName>
</protein>
<evidence type="ECO:0000313" key="2">
    <source>
        <dbReference type="Proteomes" id="UP001196413"/>
    </source>
</evidence>
<dbReference type="AlphaFoldDB" id="A0AAD5N9V1"/>
<name>A0AAD5N9V1_PARTN</name>
<dbReference type="EMBL" id="JAHQIW010004664">
    <property type="protein sequence ID" value="KAJ1363304.1"/>
    <property type="molecule type" value="Genomic_DNA"/>
</dbReference>
<proteinExistence type="predicted"/>
<dbReference type="Proteomes" id="UP001196413">
    <property type="component" value="Unassembled WGS sequence"/>
</dbReference>
<reference evidence="1" key="1">
    <citation type="submission" date="2021-06" db="EMBL/GenBank/DDBJ databases">
        <title>Parelaphostrongylus tenuis whole genome reference sequence.</title>
        <authorList>
            <person name="Garwood T.J."/>
            <person name="Larsen P.A."/>
            <person name="Fountain-Jones N.M."/>
            <person name="Garbe J.R."/>
            <person name="Macchietto M.G."/>
            <person name="Kania S.A."/>
            <person name="Gerhold R.W."/>
            <person name="Richards J.E."/>
            <person name="Wolf T.M."/>
        </authorList>
    </citation>
    <scope>NUCLEOTIDE SEQUENCE</scope>
    <source>
        <strain evidence="1">MNPRO001-30</strain>
        <tissue evidence="1">Meninges</tissue>
    </source>
</reference>
<comment type="caution">
    <text evidence="1">The sequence shown here is derived from an EMBL/GenBank/DDBJ whole genome shotgun (WGS) entry which is preliminary data.</text>
</comment>